<organism evidence="2 3">
    <name type="scientific">Plicaturopsis crispa FD-325 SS-3</name>
    <dbReference type="NCBI Taxonomy" id="944288"/>
    <lineage>
        <taxon>Eukaryota</taxon>
        <taxon>Fungi</taxon>
        <taxon>Dikarya</taxon>
        <taxon>Basidiomycota</taxon>
        <taxon>Agaricomycotina</taxon>
        <taxon>Agaricomycetes</taxon>
        <taxon>Agaricomycetidae</taxon>
        <taxon>Amylocorticiales</taxon>
        <taxon>Amylocorticiaceae</taxon>
        <taxon>Plicatura</taxon>
        <taxon>Plicaturopsis crispa</taxon>
    </lineage>
</organism>
<name>A0A0C9SQC3_PLICR</name>
<evidence type="ECO:0000256" key="1">
    <source>
        <dbReference type="SAM" id="MobiDB-lite"/>
    </source>
</evidence>
<feature type="non-terminal residue" evidence="2">
    <location>
        <position position="143"/>
    </location>
</feature>
<dbReference type="OrthoDB" id="2971978at2759"/>
<protein>
    <submittedName>
        <fullName evidence="2">Uncharacterized protein</fullName>
    </submittedName>
</protein>
<evidence type="ECO:0000313" key="3">
    <source>
        <dbReference type="Proteomes" id="UP000053263"/>
    </source>
</evidence>
<proteinExistence type="predicted"/>
<reference evidence="2 3" key="1">
    <citation type="submission" date="2014-06" db="EMBL/GenBank/DDBJ databases">
        <title>Evolutionary Origins and Diversification of the Mycorrhizal Mutualists.</title>
        <authorList>
            <consortium name="DOE Joint Genome Institute"/>
            <consortium name="Mycorrhizal Genomics Consortium"/>
            <person name="Kohler A."/>
            <person name="Kuo A."/>
            <person name="Nagy L.G."/>
            <person name="Floudas D."/>
            <person name="Copeland A."/>
            <person name="Barry K.W."/>
            <person name="Cichocki N."/>
            <person name="Veneault-Fourrey C."/>
            <person name="LaButti K."/>
            <person name="Lindquist E.A."/>
            <person name="Lipzen A."/>
            <person name="Lundell T."/>
            <person name="Morin E."/>
            <person name="Murat C."/>
            <person name="Riley R."/>
            <person name="Ohm R."/>
            <person name="Sun H."/>
            <person name="Tunlid A."/>
            <person name="Henrissat B."/>
            <person name="Grigoriev I.V."/>
            <person name="Hibbett D.S."/>
            <person name="Martin F."/>
        </authorList>
    </citation>
    <scope>NUCLEOTIDE SEQUENCE [LARGE SCALE GENOMIC DNA]</scope>
    <source>
        <strain evidence="2 3">FD-325 SS-3</strain>
    </source>
</reference>
<feature type="non-terminal residue" evidence="2">
    <location>
        <position position="1"/>
    </location>
</feature>
<dbReference type="EMBL" id="KN832575">
    <property type="protein sequence ID" value="KII83587.1"/>
    <property type="molecule type" value="Genomic_DNA"/>
</dbReference>
<dbReference type="Proteomes" id="UP000053263">
    <property type="component" value="Unassembled WGS sequence"/>
</dbReference>
<feature type="compositionally biased region" description="Basic and acidic residues" evidence="1">
    <location>
        <begin position="19"/>
        <end position="29"/>
    </location>
</feature>
<accession>A0A0C9SQC3</accession>
<evidence type="ECO:0000313" key="2">
    <source>
        <dbReference type="EMBL" id="KII83587.1"/>
    </source>
</evidence>
<keyword evidence="3" id="KW-1185">Reference proteome</keyword>
<gene>
    <name evidence="2" type="ORF">PLICRDRAFT_85536</name>
</gene>
<sequence>ERSTPEQQDEPARENSPATEERDLAIDLPDHWTYPEGIERSKKDPSEDWVSRSYLLVSLGKSITRKFASGYPDDHFFKERYLEVVPNANSVLTPGHYQKGKDGLLYFLDADWIPRLCVPKSMISFILKSIHENAYEMAHAGPK</sequence>
<dbReference type="HOGENOM" id="CLU_135406_0_0_1"/>
<feature type="region of interest" description="Disordered" evidence="1">
    <location>
        <begin position="1"/>
        <end position="29"/>
    </location>
</feature>
<dbReference type="AlphaFoldDB" id="A0A0C9SQC3"/>